<name>A0ABD5P3J3_9EURY</name>
<feature type="transmembrane region" description="Helical" evidence="2">
    <location>
        <begin position="23"/>
        <end position="46"/>
    </location>
</feature>
<keyword evidence="2" id="KW-1133">Transmembrane helix</keyword>
<feature type="transmembrane region" description="Helical" evidence="2">
    <location>
        <begin position="52"/>
        <end position="74"/>
    </location>
</feature>
<protein>
    <submittedName>
        <fullName evidence="3">Uncharacterized protein</fullName>
    </submittedName>
</protein>
<feature type="region of interest" description="Disordered" evidence="1">
    <location>
        <begin position="168"/>
        <end position="195"/>
    </location>
</feature>
<dbReference type="AlphaFoldDB" id="A0ABD5P3J3"/>
<evidence type="ECO:0000313" key="3">
    <source>
        <dbReference type="EMBL" id="MFC4248813.1"/>
    </source>
</evidence>
<comment type="caution">
    <text evidence="3">The sequence shown here is derived from an EMBL/GenBank/DDBJ whole genome shotgun (WGS) entry which is preliminary data.</text>
</comment>
<keyword evidence="2" id="KW-0472">Membrane</keyword>
<sequence>MTYNQSEMRDAIDYQRVRSIGKLLFATLSLLFLLSVVSLLPGIGLFVPNTPITLYALASAIVTLAVVGLLLYVAPGLARLTRATLGGPDEIVDDVASVVHLLVVLAAVLVAHRGLAPAVTPFLEDATWAYDVTFLLISLPLLAVVASQLYASLDPAADLFADRIAGSSAADDATTASTAERSNADDDSTTEGSTR</sequence>
<organism evidence="3 4">
    <name type="scientific">Natribaculum luteum</name>
    <dbReference type="NCBI Taxonomy" id="1586232"/>
    <lineage>
        <taxon>Archaea</taxon>
        <taxon>Methanobacteriati</taxon>
        <taxon>Methanobacteriota</taxon>
        <taxon>Stenosarchaea group</taxon>
        <taxon>Halobacteria</taxon>
        <taxon>Halobacteriales</taxon>
        <taxon>Natrialbaceae</taxon>
        <taxon>Natribaculum</taxon>
    </lineage>
</organism>
<feature type="transmembrane region" description="Helical" evidence="2">
    <location>
        <begin position="95"/>
        <end position="112"/>
    </location>
</feature>
<feature type="compositionally biased region" description="Low complexity" evidence="1">
    <location>
        <begin position="168"/>
        <end position="179"/>
    </location>
</feature>
<proteinExistence type="predicted"/>
<feature type="transmembrane region" description="Helical" evidence="2">
    <location>
        <begin position="132"/>
        <end position="153"/>
    </location>
</feature>
<reference evidence="3 4" key="1">
    <citation type="journal article" date="2014" name="Int. J. Syst. Evol. Microbiol.">
        <title>Complete genome sequence of Corynebacterium casei LMG S-19264T (=DSM 44701T), isolated from a smear-ripened cheese.</title>
        <authorList>
            <consortium name="US DOE Joint Genome Institute (JGI-PGF)"/>
            <person name="Walter F."/>
            <person name="Albersmeier A."/>
            <person name="Kalinowski J."/>
            <person name="Ruckert C."/>
        </authorList>
    </citation>
    <scope>NUCLEOTIDE SEQUENCE [LARGE SCALE GENOMIC DNA]</scope>
    <source>
        <strain evidence="3 4">IBRC-M 10912</strain>
    </source>
</reference>
<gene>
    <name evidence="3" type="ORF">ACFOZ7_18100</name>
</gene>
<evidence type="ECO:0000313" key="4">
    <source>
        <dbReference type="Proteomes" id="UP001595821"/>
    </source>
</evidence>
<dbReference type="EMBL" id="JBHSDJ010000128">
    <property type="protein sequence ID" value="MFC4248813.1"/>
    <property type="molecule type" value="Genomic_DNA"/>
</dbReference>
<accession>A0ABD5P3J3</accession>
<evidence type="ECO:0000256" key="1">
    <source>
        <dbReference type="SAM" id="MobiDB-lite"/>
    </source>
</evidence>
<dbReference type="GeneID" id="71854496"/>
<dbReference type="Proteomes" id="UP001595821">
    <property type="component" value="Unassembled WGS sequence"/>
</dbReference>
<keyword evidence="2" id="KW-0812">Transmembrane</keyword>
<evidence type="ECO:0000256" key="2">
    <source>
        <dbReference type="SAM" id="Phobius"/>
    </source>
</evidence>
<dbReference type="RefSeq" id="WP_246966571.1">
    <property type="nucleotide sequence ID" value="NZ_CP095397.1"/>
</dbReference>